<evidence type="ECO:0000259" key="12">
    <source>
        <dbReference type="Pfam" id="PF16192"/>
    </source>
</evidence>
<evidence type="ECO:0000256" key="9">
    <source>
        <dbReference type="SAM" id="MobiDB-lite"/>
    </source>
</evidence>
<feature type="domain" description="ArnT-like N-terminal" evidence="11">
    <location>
        <begin position="74"/>
        <end position="285"/>
    </location>
</feature>
<dbReference type="PANTHER" id="PTHR10050">
    <property type="entry name" value="DOLICHYL-PHOSPHATE-MANNOSE--PROTEIN MANNOSYLTRANSFERASE"/>
    <property type="match status" value="1"/>
</dbReference>
<keyword evidence="8 10" id="KW-0472">Membrane</keyword>
<evidence type="ECO:0000313" key="14">
    <source>
        <dbReference type="Proteomes" id="UP001157974"/>
    </source>
</evidence>
<feature type="transmembrane region" description="Helical" evidence="10">
    <location>
        <begin position="65"/>
        <end position="85"/>
    </location>
</feature>
<dbReference type="AlphaFoldDB" id="A0AAV8UWS1"/>
<feature type="transmembrane region" description="Helical" evidence="10">
    <location>
        <begin position="260"/>
        <end position="278"/>
    </location>
</feature>
<evidence type="ECO:0000256" key="2">
    <source>
        <dbReference type="ARBA" id="ARBA00004922"/>
    </source>
</evidence>
<feature type="compositionally biased region" description="Basic and acidic residues" evidence="9">
    <location>
        <begin position="35"/>
        <end position="50"/>
    </location>
</feature>
<name>A0AAV8UWS1_9RHOD</name>
<comment type="subcellular location">
    <subcellularLocation>
        <location evidence="1">Endomembrane system</location>
        <topology evidence="1">Multi-pass membrane protein</topology>
    </subcellularLocation>
</comment>
<evidence type="ECO:0000256" key="6">
    <source>
        <dbReference type="ARBA" id="ARBA00022692"/>
    </source>
</evidence>
<evidence type="ECO:0008006" key="15">
    <source>
        <dbReference type="Google" id="ProtNLM"/>
    </source>
</evidence>
<evidence type="ECO:0000259" key="11">
    <source>
        <dbReference type="Pfam" id="PF02366"/>
    </source>
</evidence>
<comment type="similarity">
    <text evidence="3">Belongs to the glycosyltransferase 39 family.</text>
</comment>
<comment type="caution">
    <text evidence="13">The sequence shown here is derived from an EMBL/GenBank/DDBJ whole genome shotgun (WGS) entry which is preliminary data.</text>
</comment>
<feature type="domain" description="Protein O-mannosyl-transferase C-terminal four TM" evidence="12">
    <location>
        <begin position="339"/>
        <end position="526"/>
    </location>
</feature>
<dbReference type="GO" id="GO:0006493">
    <property type="term" value="P:protein O-linked glycosylation"/>
    <property type="evidence" value="ECO:0007669"/>
    <property type="project" value="InterPro"/>
</dbReference>
<evidence type="ECO:0000256" key="1">
    <source>
        <dbReference type="ARBA" id="ARBA00004127"/>
    </source>
</evidence>
<keyword evidence="14" id="KW-1185">Reference proteome</keyword>
<dbReference type="GO" id="GO:0016020">
    <property type="term" value="C:membrane"/>
    <property type="evidence" value="ECO:0007669"/>
    <property type="project" value="InterPro"/>
</dbReference>
<comment type="pathway">
    <text evidence="2">Protein modification; protein glycosylation.</text>
</comment>
<evidence type="ECO:0000256" key="7">
    <source>
        <dbReference type="ARBA" id="ARBA00022989"/>
    </source>
</evidence>
<feature type="transmembrane region" description="Helical" evidence="10">
    <location>
        <begin position="237"/>
        <end position="254"/>
    </location>
</feature>
<keyword evidence="5" id="KW-0808">Transferase</keyword>
<dbReference type="InterPro" id="IPR032421">
    <property type="entry name" value="PMT_4TMC"/>
</dbReference>
<reference evidence="13 14" key="1">
    <citation type="journal article" date="2023" name="Nat. Commun.">
        <title>Origin of minicircular mitochondrial genomes in red algae.</title>
        <authorList>
            <person name="Lee Y."/>
            <person name="Cho C.H."/>
            <person name="Lee Y.M."/>
            <person name="Park S.I."/>
            <person name="Yang J.H."/>
            <person name="West J.A."/>
            <person name="Bhattacharya D."/>
            <person name="Yoon H.S."/>
        </authorList>
    </citation>
    <scope>NUCLEOTIDE SEQUENCE [LARGE SCALE GENOMIC DNA]</scope>
    <source>
        <strain evidence="13 14">CCMP1338</strain>
        <tissue evidence="13">Whole cell</tissue>
    </source>
</reference>
<feature type="transmembrane region" description="Helical" evidence="10">
    <location>
        <begin position="487"/>
        <end position="508"/>
    </location>
</feature>
<protein>
    <recommendedName>
        <fullName evidence="15">Dolichyl-phosphate-mannose--protein mannosyltransferase</fullName>
    </recommendedName>
</protein>
<feature type="compositionally biased region" description="Basic residues" evidence="9">
    <location>
        <begin position="1"/>
        <end position="11"/>
    </location>
</feature>
<dbReference type="Proteomes" id="UP001157974">
    <property type="component" value="Unassembled WGS sequence"/>
</dbReference>
<feature type="transmembrane region" description="Helical" evidence="10">
    <location>
        <begin position="399"/>
        <end position="420"/>
    </location>
</feature>
<accession>A0AAV8UWS1</accession>
<keyword evidence="6 10" id="KW-0812">Transmembrane</keyword>
<feature type="transmembrane region" description="Helical" evidence="10">
    <location>
        <begin position="285"/>
        <end position="304"/>
    </location>
</feature>
<dbReference type="GO" id="GO:0012505">
    <property type="term" value="C:endomembrane system"/>
    <property type="evidence" value="ECO:0007669"/>
    <property type="project" value="UniProtKB-SubCell"/>
</dbReference>
<feature type="transmembrane region" description="Helical" evidence="10">
    <location>
        <begin position="432"/>
        <end position="453"/>
    </location>
</feature>
<evidence type="ECO:0000256" key="3">
    <source>
        <dbReference type="ARBA" id="ARBA00007222"/>
    </source>
</evidence>
<dbReference type="Pfam" id="PF16192">
    <property type="entry name" value="PMT_4TMC"/>
    <property type="match status" value="1"/>
</dbReference>
<feature type="transmembrane region" description="Helical" evidence="10">
    <location>
        <begin position="459"/>
        <end position="480"/>
    </location>
</feature>
<dbReference type="EMBL" id="JAMWBK010000004">
    <property type="protein sequence ID" value="KAJ8905497.1"/>
    <property type="molecule type" value="Genomic_DNA"/>
</dbReference>
<keyword evidence="7 10" id="KW-1133">Transmembrane helix</keyword>
<dbReference type="InterPro" id="IPR027005">
    <property type="entry name" value="PMT-like"/>
</dbReference>
<feature type="transmembrane region" description="Helical" evidence="10">
    <location>
        <begin position="206"/>
        <end position="225"/>
    </location>
</feature>
<dbReference type="GO" id="GO:0000030">
    <property type="term" value="F:mannosyltransferase activity"/>
    <property type="evidence" value="ECO:0007669"/>
    <property type="project" value="InterPro"/>
</dbReference>
<dbReference type="Pfam" id="PF02366">
    <property type="entry name" value="PMT"/>
    <property type="match status" value="1"/>
</dbReference>
<feature type="transmembrane region" description="Helical" evidence="10">
    <location>
        <begin position="156"/>
        <end position="175"/>
    </location>
</feature>
<evidence type="ECO:0000313" key="13">
    <source>
        <dbReference type="EMBL" id="KAJ8905497.1"/>
    </source>
</evidence>
<sequence length="527" mass="58643">MGRSGSKKTGQKKSSTARKDEVGGKELSSSVPGKRPADGKKANGGTRRSDRDRMSSLKLLVDKPWTRTLLVSALLLVASIIVRLYRLEHPRSVVFDETHFGKFTDWYLKGEFFFDIHPPLAKMVFAYLGSALGYELSEVDPYRHIGLRFKPGDKFLILRGISAFFGAFVPVFMFLTCEELDLPLESSLLATSAVLFEHMLVVESRLILINSQLMFYLSLSLYFAVRLWKSSQGTPQRWIFLVLTALAATGAISVKWTAGVTPFVIALVSFFGLLFPHARLTLSECGIAATIAFSAYTLLHYLHFKALPNTGQGTPFVSQGFRATLQGSEYYGKVPEASFWSRYYELSQAMFWLNKGTTKAHPFMSPWYTWPLSTKHMIYAGGIGLPGSGPVKLIVNPGVALLTVSAVGITILATLLSIRYRDSRLVTNSAKTLHMSAALVAAWILNLLPYMAVERSAFLYHYLPGLYYAQILLGVVVAGLPKVPRRIAASLMIATIVAAFINWSPWIYGLAVPRASKWRLNLFDSWY</sequence>
<keyword evidence="4" id="KW-0328">Glycosyltransferase</keyword>
<evidence type="ECO:0000256" key="5">
    <source>
        <dbReference type="ARBA" id="ARBA00022679"/>
    </source>
</evidence>
<evidence type="ECO:0000256" key="10">
    <source>
        <dbReference type="SAM" id="Phobius"/>
    </source>
</evidence>
<organism evidence="13 14">
    <name type="scientific">Rhodosorus marinus</name>
    <dbReference type="NCBI Taxonomy" id="101924"/>
    <lineage>
        <taxon>Eukaryota</taxon>
        <taxon>Rhodophyta</taxon>
        <taxon>Stylonematophyceae</taxon>
        <taxon>Stylonematales</taxon>
        <taxon>Stylonemataceae</taxon>
        <taxon>Rhodosorus</taxon>
    </lineage>
</organism>
<dbReference type="InterPro" id="IPR003342">
    <property type="entry name" value="ArnT-like_N"/>
</dbReference>
<evidence type="ECO:0000256" key="4">
    <source>
        <dbReference type="ARBA" id="ARBA00022676"/>
    </source>
</evidence>
<gene>
    <name evidence="13" type="ORF">NDN08_002004</name>
</gene>
<feature type="region of interest" description="Disordered" evidence="9">
    <location>
        <begin position="1"/>
        <end position="50"/>
    </location>
</feature>
<proteinExistence type="inferred from homology"/>
<evidence type="ECO:0000256" key="8">
    <source>
        <dbReference type="ARBA" id="ARBA00023136"/>
    </source>
</evidence>